<dbReference type="Pfam" id="PF07717">
    <property type="entry name" value="OB_NTP_bind"/>
    <property type="match status" value="1"/>
</dbReference>
<feature type="compositionally biased region" description="Acidic residues" evidence="8">
    <location>
        <begin position="184"/>
        <end position="201"/>
    </location>
</feature>
<dbReference type="InterPro" id="IPR007502">
    <property type="entry name" value="Helicase-assoc_dom"/>
</dbReference>
<keyword evidence="5 11" id="KW-0347">Helicase</keyword>
<keyword evidence="4" id="KW-0378">Hydrolase</keyword>
<feature type="domain" description="Helicase C-terminal" evidence="10">
    <location>
        <begin position="493"/>
        <end position="691"/>
    </location>
</feature>
<evidence type="ECO:0000313" key="11">
    <source>
        <dbReference type="EMBL" id="CAI8023241.1"/>
    </source>
</evidence>
<proteinExistence type="inferred from homology"/>
<evidence type="ECO:0000256" key="8">
    <source>
        <dbReference type="SAM" id="MobiDB-lite"/>
    </source>
</evidence>
<dbReference type="GO" id="GO:0003724">
    <property type="term" value="F:RNA helicase activity"/>
    <property type="evidence" value="ECO:0007669"/>
    <property type="project" value="UniProtKB-EC"/>
</dbReference>
<feature type="region of interest" description="Disordered" evidence="8">
    <location>
        <begin position="1"/>
        <end position="63"/>
    </location>
</feature>
<gene>
    <name evidence="11" type="ORF">GBAR_LOCUS13591</name>
</gene>
<dbReference type="Gene3D" id="1.20.120.1080">
    <property type="match status" value="1"/>
</dbReference>
<comment type="caution">
    <text evidence="11">The sequence shown here is derived from an EMBL/GenBank/DDBJ whole genome shotgun (WGS) entry which is preliminary data.</text>
</comment>
<evidence type="ECO:0000256" key="7">
    <source>
        <dbReference type="ARBA" id="ARBA00047984"/>
    </source>
</evidence>
<evidence type="ECO:0000256" key="2">
    <source>
        <dbReference type="ARBA" id="ARBA00012552"/>
    </source>
</evidence>
<feature type="compositionally biased region" description="Basic and acidic residues" evidence="8">
    <location>
        <begin position="22"/>
        <end position="31"/>
    </location>
</feature>
<dbReference type="SUPFAM" id="SSF52540">
    <property type="entry name" value="P-loop containing nucleoside triphosphate hydrolases"/>
    <property type="match status" value="1"/>
</dbReference>
<feature type="domain" description="Helicase ATP-binding" evidence="9">
    <location>
        <begin position="257"/>
        <end position="429"/>
    </location>
</feature>
<comment type="catalytic activity">
    <reaction evidence="7">
        <text>ATP + H2O = ADP + phosphate + H(+)</text>
        <dbReference type="Rhea" id="RHEA:13065"/>
        <dbReference type="ChEBI" id="CHEBI:15377"/>
        <dbReference type="ChEBI" id="CHEBI:15378"/>
        <dbReference type="ChEBI" id="CHEBI:30616"/>
        <dbReference type="ChEBI" id="CHEBI:43474"/>
        <dbReference type="ChEBI" id="CHEBI:456216"/>
        <dbReference type="EC" id="3.6.4.13"/>
    </reaction>
</comment>
<keyword evidence="12" id="KW-1185">Reference proteome</keyword>
<dbReference type="InterPro" id="IPR056371">
    <property type="entry name" value="DHX37-like_C"/>
</dbReference>
<dbReference type="AlphaFoldDB" id="A0AA35S7B7"/>
<dbReference type="Pfam" id="PF00271">
    <property type="entry name" value="Helicase_C"/>
    <property type="match status" value="1"/>
</dbReference>
<accession>A0AA35S7B7</accession>
<dbReference type="PANTHER" id="PTHR18934">
    <property type="entry name" value="ATP-DEPENDENT RNA HELICASE"/>
    <property type="match status" value="1"/>
</dbReference>
<name>A0AA35S7B7_GEOBA</name>
<dbReference type="GO" id="GO:0016787">
    <property type="term" value="F:hydrolase activity"/>
    <property type="evidence" value="ECO:0007669"/>
    <property type="project" value="UniProtKB-KW"/>
</dbReference>
<feature type="region of interest" description="Disordered" evidence="8">
    <location>
        <begin position="89"/>
        <end position="139"/>
    </location>
</feature>
<evidence type="ECO:0000256" key="4">
    <source>
        <dbReference type="ARBA" id="ARBA00022801"/>
    </source>
</evidence>
<dbReference type="InterPro" id="IPR011709">
    <property type="entry name" value="DEAD-box_helicase_OB_fold"/>
</dbReference>
<reference evidence="11" key="1">
    <citation type="submission" date="2023-03" db="EMBL/GenBank/DDBJ databases">
        <authorList>
            <person name="Steffen K."/>
            <person name="Cardenas P."/>
        </authorList>
    </citation>
    <scope>NUCLEOTIDE SEQUENCE</scope>
</reference>
<dbReference type="InterPro" id="IPR001650">
    <property type="entry name" value="Helicase_C-like"/>
</dbReference>
<evidence type="ECO:0000256" key="5">
    <source>
        <dbReference type="ARBA" id="ARBA00022806"/>
    </source>
</evidence>
<dbReference type="SMART" id="SM00847">
    <property type="entry name" value="HA2"/>
    <property type="match status" value="1"/>
</dbReference>
<feature type="compositionally biased region" description="Basic and acidic residues" evidence="8">
    <location>
        <begin position="202"/>
        <end position="211"/>
    </location>
</feature>
<dbReference type="GO" id="GO:0000462">
    <property type="term" value="P:maturation of SSU-rRNA from tricistronic rRNA transcript (SSU-rRNA, 5.8S rRNA, LSU-rRNA)"/>
    <property type="evidence" value="ECO:0007669"/>
    <property type="project" value="TreeGrafter"/>
</dbReference>
<comment type="similarity">
    <text evidence="1">Belongs to the DEAD box helicase family. DEAH subfamily.</text>
</comment>
<dbReference type="InterPro" id="IPR048333">
    <property type="entry name" value="HA2_WH"/>
</dbReference>
<dbReference type="Pfam" id="PF04408">
    <property type="entry name" value="WHD_HA2"/>
    <property type="match status" value="1"/>
</dbReference>
<sequence>MPPRAKRKLGYNWRARQSLSETSDRSSKKEGEGEDPNALFLPPKPKKSLKVTGEATSKRKRLGCKQKKRLLKILEAKEKKTKRAEVLTELSSLSLPSSQHSFLLPSTSLSSSRPQAGPLGSMAHCGSEGSEVSGWRVRRRRRKRRQLRAEKGAWSPHKVTSHLEVVGDEDEEEEEEVQMIEMEVEEAEGEGPEGEEEEVEEEKVKEERTVTGEEANVAVETGVRERRVAVFVQLKRPGDVQEVRAQLPVVAEEGRIMESVSGSPVTVLCGETGSGKTTQLPQFLYEHGYTLPNGPCGGGMIGVTEPRRVAAVSMSHRVAYEMGLSQRQVSYQIRYEGNATEDTVIKFMTDGVLLREIEQDLLLQRYSVVVVDEAHERSVFTDILLGLLSRIIPLREKSGRPLKLVVMSATLRVEDFTKNPLLFPSPPPTLSVESRQFPVTVHFSRRTPTSYVREAYLKTCKIHKRLPPGHLLVFLTGQREVLRLCRALRGTFPCTQSTGEEREEGGRRERRRRKSRGDVDLDKYPLLPEVGRTECEDEEGEEEDKETDWKAEVSAHDRQLPMLVLPLYSLLPPERQAEVFRPVPEGVRLCVVATNVAETSITIPHVKYVVDTGKVKRRYYDKVTGISTFRVEWVSQASANQRAGRAGRTQPGHCYRLYSSAVFQNLLSQFSQPEICSRPVDDLVLQMKALGIERVAHFPFPTPPSPEALQAAEMVLEGLGALSSDGRLTDLGRTMSRFPVSPRYGKMLAVGHQYNCLPYVISLVAALSVKELVVQTDHSSRKGEEEGRGEGGVKSSGLAALRRLCAGKEEFRLLGDLGLLLTVVGAWSHSRGRTEFSAKTGLQPRAMREVSRLRQQLTNSVNMICPDLNLVIDPSLAPPTEAQARHLCQIVLACLGDRVARKISTDNMSAEDKRKQRFSYQCVSCEGPVYLAPNSSLTSCPPDYLVYQDLLDSGHRIYLRGVMAVQEAWLPQLVPQFCKFSEPLELPPPTFDPNTSTIRCHMSCTYGPHQWPLGSHEMAHPHGLQLYRLFALFLLQGKVCTVLVEFSSSLLLPPVTMIKSWAKLHHQTTVLLKALVEREVSSRQALLQQWEKQPKYLLKAFSLWLPQSKHTRLASLWPPK</sequence>
<dbReference type="PANTHER" id="PTHR18934:SF99">
    <property type="entry name" value="ATP-DEPENDENT RNA HELICASE DHX37-RELATED"/>
    <property type="match status" value="1"/>
</dbReference>
<dbReference type="EMBL" id="CASHTH010002001">
    <property type="protein sequence ID" value="CAI8023241.1"/>
    <property type="molecule type" value="Genomic_DNA"/>
</dbReference>
<evidence type="ECO:0000259" key="10">
    <source>
        <dbReference type="PROSITE" id="PS51194"/>
    </source>
</evidence>
<evidence type="ECO:0000256" key="3">
    <source>
        <dbReference type="ARBA" id="ARBA00022741"/>
    </source>
</evidence>
<dbReference type="InterPro" id="IPR014001">
    <property type="entry name" value="Helicase_ATP-bd"/>
</dbReference>
<dbReference type="InterPro" id="IPR002464">
    <property type="entry name" value="DNA/RNA_helicase_DEAH_CS"/>
</dbReference>
<dbReference type="PROSITE" id="PS51192">
    <property type="entry name" value="HELICASE_ATP_BIND_1"/>
    <property type="match status" value="1"/>
</dbReference>
<dbReference type="GO" id="GO:0003723">
    <property type="term" value="F:RNA binding"/>
    <property type="evidence" value="ECO:0007669"/>
    <property type="project" value="TreeGrafter"/>
</dbReference>
<dbReference type="Proteomes" id="UP001174909">
    <property type="component" value="Unassembled WGS sequence"/>
</dbReference>
<dbReference type="EC" id="3.6.4.13" evidence="2"/>
<evidence type="ECO:0000256" key="6">
    <source>
        <dbReference type="ARBA" id="ARBA00022840"/>
    </source>
</evidence>
<dbReference type="CDD" id="cd18791">
    <property type="entry name" value="SF2_C_RHA"/>
    <property type="match status" value="1"/>
</dbReference>
<evidence type="ECO:0000259" key="9">
    <source>
        <dbReference type="PROSITE" id="PS51192"/>
    </source>
</evidence>
<evidence type="ECO:0000256" key="1">
    <source>
        <dbReference type="ARBA" id="ARBA00008792"/>
    </source>
</evidence>
<dbReference type="PROSITE" id="PS00690">
    <property type="entry name" value="DEAH_ATP_HELICASE"/>
    <property type="match status" value="1"/>
</dbReference>
<feature type="compositionally biased region" description="Low complexity" evidence="8">
    <location>
        <begin position="90"/>
        <end position="112"/>
    </location>
</feature>
<dbReference type="GO" id="GO:0005524">
    <property type="term" value="F:ATP binding"/>
    <property type="evidence" value="ECO:0007669"/>
    <property type="project" value="UniProtKB-KW"/>
</dbReference>
<dbReference type="FunFam" id="3.40.50.300:FF:000637">
    <property type="entry name" value="ATP-dependent RNA helicase DHX37/DHR1"/>
    <property type="match status" value="1"/>
</dbReference>
<dbReference type="CDD" id="cd17982">
    <property type="entry name" value="DEXHc_DHX37"/>
    <property type="match status" value="1"/>
</dbReference>
<keyword evidence="6" id="KW-0067">ATP-binding</keyword>
<feature type="region of interest" description="Disordered" evidence="8">
    <location>
        <begin position="495"/>
        <end position="518"/>
    </location>
</feature>
<organism evidence="11 12">
    <name type="scientific">Geodia barretti</name>
    <name type="common">Barrett's horny sponge</name>
    <dbReference type="NCBI Taxonomy" id="519541"/>
    <lineage>
        <taxon>Eukaryota</taxon>
        <taxon>Metazoa</taxon>
        <taxon>Porifera</taxon>
        <taxon>Demospongiae</taxon>
        <taxon>Heteroscleromorpha</taxon>
        <taxon>Tetractinellida</taxon>
        <taxon>Astrophorina</taxon>
        <taxon>Geodiidae</taxon>
        <taxon>Geodia</taxon>
    </lineage>
</organism>
<feature type="region of interest" description="Disordered" evidence="8">
    <location>
        <begin position="530"/>
        <end position="549"/>
    </location>
</feature>
<dbReference type="GO" id="GO:0005730">
    <property type="term" value="C:nucleolus"/>
    <property type="evidence" value="ECO:0007669"/>
    <property type="project" value="TreeGrafter"/>
</dbReference>
<dbReference type="Gene3D" id="3.40.50.300">
    <property type="entry name" value="P-loop containing nucleotide triphosphate hydrolases"/>
    <property type="match status" value="2"/>
</dbReference>
<dbReference type="Pfam" id="PF23362">
    <property type="entry name" value="DHX37_C"/>
    <property type="match status" value="1"/>
</dbReference>
<evidence type="ECO:0000313" key="12">
    <source>
        <dbReference type="Proteomes" id="UP001174909"/>
    </source>
</evidence>
<dbReference type="Pfam" id="PF00270">
    <property type="entry name" value="DEAD"/>
    <property type="match status" value="1"/>
</dbReference>
<dbReference type="InterPro" id="IPR027417">
    <property type="entry name" value="P-loop_NTPase"/>
</dbReference>
<keyword evidence="3" id="KW-0547">Nucleotide-binding</keyword>
<protein>
    <recommendedName>
        <fullName evidence="2">RNA helicase</fullName>
        <ecNumber evidence="2">3.6.4.13</ecNumber>
    </recommendedName>
</protein>
<dbReference type="PROSITE" id="PS51194">
    <property type="entry name" value="HELICASE_CTER"/>
    <property type="match status" value="1"/>
</dbReference>
<dbReference type="Pfam" id="PF21010">
    <property type="entry name" value="HA2_C"/>
    <property type="match status" value="1"/>
</dbReference>
<dbReference type="SMART" id="SM00487">
    <property type="entry name" value="DEXDc"/>
    <property type="match status" value="1"/>
</dbReference>
<feature type="region of interest" description="Disordered" evidence="8">
    <location>
        <begin position="184"/>
        <end position="211"/>
    </location>
</feature>
<dbReference type="SMART" id="SM00490">
    <property type="entry name" value="HELICc"/>
    <property type="match status" value="1"/>
</dbReference>
<feature type="compositionally biased region" description="Acidic residues" evidence="8">
    <location>
        <begin position="535"/>
        <end position="546"/>
    </location>
</feature>
<dbReference type="InterPro" id="IPR011545">
    <property type="entry name" value="DEAD/DEAH_box_helicase_dom"/>
</dbReference>